<dbReference type="OrthoDB" id="2448307at2759"/>
<dbReference type="GO" id="GO:0005794">
    <property type="term" value="C:Golgi apparatus"/>
    <property type="evidence" value="ECO:0007669"/>
    <property type="project" value="TreeGrafter"/>
</dbReference>
<dbReference type="STRING" id="101127.A0A1X2GTS7"/>
<feature type="transmembrane region" description="Helical" evidence="1">
    <location>
        <begin position="190"/>
        <end position="211"/>
    </location>
</feature>
<evidence type="ECO:0000256" key="1">
    <source>
        <dbReference type="SAM" id="Phobius"/>
    </source>
</evidence>
<protein>
    <recommendedName>
        <fullName evidence="4">TRP C-terminal domain-containing protein</fullName>
    </recommendedName>
</protein>
<dbReference type="InterPro" id="IPR040410">
    <property type="entry name" value="UPF0658_Golgi"/>
</dbReference>
<feature type="transmembrane region" description="Helical" evidence="1">
    <location>
        <begin position="223"/>
        <end position="242"/>
    </location>
</feature>
<dbReference type="Proteomes" id="UP000242146">
    <property type="component" value="Unassembled WGS sequence"/>
</dbReference>
<feature type="transmembrane region" description="Helical" evidence="1">
    <location>
        <begin position="280"/>
        <end position="308"/>
    </location>
</feature>
<evidence type="ECO:0000313" key="2">
    <source>
        <dbReference type="EMBL" id="ORX61400.1"/>
    </source>
</evidence>
<proteinExistence type="predicted"/>
<feature type="transmembrane region" description="Helical" evidence="1">
    <location>
        <begin position="143"/>
        <end position="164"/>
    </location>
</feature>
<organism evidence="2 3">
    <name type="scientific">Hesseltinella vesiculosa</name>
    <dbReference type="NCBI Taxonomy" id="101127"/>
    <lineage>
        <taxon>Eukaryota</taxon>
        <taxon>Fungi</taxon>
        <taxon>Fungi incertae sedis</taxon>
        <taxon>Mucoromycota</taxon>
        <taxon>Mucoromycotina</taxon>
        <taxon>Mucoromycetes</taxon>
        <taxon>Mucorales</taxon>
        <taxon>Cunninghamellaceae</taxon>
        <taxon>Hesseltinella</taxon>
    </lineage>
</organism>
<gene>
    <name evidence="2" type="ORF">DM01DRAFT_1316117</name>
</gene>
<sequence length="347" mass="39466">MTRFQKIVQRINHNRLTQCYVAIALIQGIILVVLEAAIASENVLQSQLVPDTNTAALERLNRIKWENIAFIGLQVWVMSMAVDATVHQNAAEVFALAFLYVIYAVLGGLQILDNDRWQANLSVSGSSSTFSLTPLITAHSLEIALTVCLAVFAVLFVYISYKLVLDFGWEIYKKIGADLSIQKMYRAFQYFVLCLKIDIFVEFLVSCFYFLQFVIKPGNVRHWQAWIFLVITVSILPMLWLARQSVAKESKAQMIGFLIFQILVIFEFVLVLIGTSSDAWYIWICFVSIGVVFAVVTIVFGCICINNFNRGLFPFVQRGSMKSQLEDANRRRSDNGYSNISWNIDEE</sequence>
<comment type="caution">
    <text evidence="2">The sequence shown here is derived from an EMBL/GenBank/DDBJ whole genome shotgun (WGS) entry which is preliminary data.</text>
</comment>
<dbReference type="PANTHER" id="PTHR34391:SF2">
    <property type="entry name" value="TRP C-TERMINAL DOMAIN-CONTAINING PROTEIN"/>
    <property type="match status" value="1"/>
</dbReference>
<dbReference type="EMBL" id="MCGT01000003">
    <property type="protein sequence ID" value="ORX61400.1"/>
    <property type="molecule type" value="Genomic_DNA"/>
</dbReference>
<keyword evidence="1" id="KW-0812">Transmembrane</keyword>
<evidence type="ECO:0000313" key="3">
    <source>
        <dbReference type="Proteomes" id="UP000242146"/>
    </source>
</evidence>
<keyword evidence="1" id="KW-1133">Transmembrane helix</keyword>
<accession>A0A1X2GTS7</accession>
<feature type="transmembrane region" description="Helical" evidence="1">
    <location>
        <begin position="254"/>
        <end position="274"/>
    </location>
</feature>
<keyword evidence="3" id="KW-1185">Reference proteome</keyword>
<dbReference type="AlphaFoldDB" id="A0A1X2GTS7"/>
<dbReference type="PANTHER" id="PTHR34391">
    <property type="entry name" value="UPF0658 GOLGI APPARATUS MEMBRANE PROTEIN C1952.10C-RELATED"/>
    <property type="match status" value="1"/>
</dbReference>
<keyword evidence="1" id="KW-0472">Membrane</keyword>
<name>A0A1X2GTS7_9FUNG</name>
<evidence type="ECO:0008006" key="4">
    <source>
        <dbReference type="Google" id="ProtNLM"/>
    </source>
</evidence>
<reference evidence="2 3" key="1">
    <citation type="submission" date="2016-07" db="EMBL/GenBank/DDBJ databases">
        <title>Pervasive Adenine N6-methylation of Active Genes in Fungi.</title>
        <authorList>
            <consortium name="DOE Joint Genome Institute"/>
            <person name="Mondo S.J."/>
            <person name="Dannebaum R.O."/>
            <person name="Kuo R.C."/>
            <person name="Labutti K."/>
            <person name="Haridas S."/>
            <person name="Kuo A."/>
            <person name="Salamov A."/>
            <person name="Ahrendt S.R."/>
            <person name="Lipzen A."/>
            <person name="Sullivan W."/>
            <person name="Andreopoulos W.B."/>
            <person name="Clum A."/>
            <person name="Lindquist E."/>
            <person name="Daum C."/>
            <person name="Ramamoorthy G.K."/>
            <person name="Gryganskyi A."/>
            <person name="Culley D."/>
            <person name="Magnuson J.K."/>
            <person name="James T.Y."/>
            <person name="O'Malley M.A."/>
            <person name="Stajich J.E."/>
            <person name="Spatafora J.W."/>
            <person name="Visel A."/>
            <person name="Grigoriev I.V."/>
        </authorList>
    </citation>
    <scope>NUCLEOTIDE SEQUENCE [LARGE SCALE GENOMIC DNA]</scope>
    <source>
        <strain evidence="2 3">NRRL 3301</strain>
    </source>
</reference>
<feature type="transmembrane region" description="Helical" evidence="1">
    <location>
        <begin position="20"/>
        <end position="39"/>
    </location>
</feature>
<feature type="transmembrane region" description="Helical" evidence="1">
    <location>
        <begin position="93"/>
        <end position="112"/>
    </location>
</feature>